<gene>
    <name evidence="2" type="ORF">C2869_00750</name>
</gene>
<reference evidence="2 3" key="1">
    <citation type="submission" date="2018-01" db="EMBL/GenBank/DDBJ databases">
        <title>Genome sequence of a Cantenovulum-like bacteria.</title>
        <authorList>
            <person name="Tan W.R."/>
            <person name="Lau N.-S."/>
            <person name="Go F."/>
            <person name="Amirul A.-A.A."/>
        </authorList>
    </citation>
    <scope>NUCLEOTIDE SEQUENCE [LARGE SCALE GENOMIC DNA]</scope>
    <source>
        <strain evidence="2 3">CCB-QB4</strain>
    </source>
</reference>
<protein>
    <recommendedName>
        <fullName evidence="1">EAL domain-containing protein</fullName>
    </recommendedName>
</protein>
<evidence type="ECO:0000259" key="1">
    <source>
        <dbReference type="PROSITE" id="PS50883"/>
    </source>
</evidence>
<dbReference type="InterPro" id="IPR035919">
    <property type="entry name" value="EAL_sf"/>
</dbReference>
<dbReference type="InterPro" id="IPR050706">
    <property type="entry name" value="Cyclic-di-GMP_PDE-like"/>
</dbReference>
<dbReference type="Pfam" id="PF00563">
    <property type="entry name" value="EAL"/>
    <property type="match status" value="1"/>
</dbReference>
<sequence>MDDFGTGYSNLQRLINCDFDQIKLDRMFFINIESDQRKLVGLQAATTLVHGTGSNCLAEGIETEQHLQIALDNGVDFLQGYYLGRPQGFEQTLTLLRQFQKENKQKKLAER</sequence>
<dbReference type="EMBL" id="CP026604">
    <property type="protein sequence ID" value="AWB65057.1"/>
    <property type="molecule type" value="Genomic_DNA"/>
</dbReference>
<dbReference type="Gene3D" id="3.20.20.450">
    <property type="entry name" value="EAL domain"/>
    <property type="match status" value="1"/>
</dbReference>
<accession>A0A2S0VLH7</accession>
<dbReference type="SUPFAM" id="SSF141868">
    <property type="entry name" value="EAL domain-like"/>
    <property type="match status" value="1"/>
</dbReference>
<dbReference type="CDD" id="cd01948">
    <property type="entry name" value="EAL"/>
    <property type="match status" value="1"/>
</dbReference>
<organism evidence="2 3">
    <name type="scientific">Saccharobesus litoralis</name>
    <dbReference type="NCBI Taxonomy" id="2172099"/>
    <lineage>
        <taxon>Bacteria</taxon>
        <taxon>Pseudomonadati</taxon>
        <taxon>Pseudomonadota</taxon>
        <taxon>Gammaproteobacteria</taxon>
        <taxon>Alteromonadales</taxon>
        <taxon>Alteromonadaceae</taxon>
        <taxon>Saccharobesus</taxon>
    </lineage>
</organism>
<evidence type="ECO:0000313" key="2">
    <source>
        <dbReference type="EMBL" id="AWB65057.1"/>
    </source>
</evidence>
<keyword evidence="3" id="KW-1185">Reference proteome</keyword>
<dbReference type="GO" id="GO:0071111">
    <property type="term" value="F:cyclic-guanylate-specific phosphodiesterase activity"/>
    <property type="evidence" value="ECO:0007669"/>
    <property type="project" value="InterPro"/>
</dbReference>
<dbReference type="PANTHER" id="PTHR33121:SF70">
    <property type="entry name" value="SIGNALING PROTEIN YKOW"/>
    <property type="match status" value="1"/>
</dbReference>
<dbReference type="PANTHER" id="PTHR33121">
    <property type="entry name" value="CYCLIC DI-GMP PHOSPHODIESTERASE PDEF"/>
    <property type="match status" value="1"/>
</dbReference>
<dbReference type="Proteomes" id="UP000244441">
    <property type="component" value="Chromosome"/>
</dbReference>
<dbReference type="AlphaFoldDB" id="A0A2S0VLH7"/>
<name>A0A2S0VLH7_9ALTE</name>
<dbReference type="KEGG" id="cate:C2869_00750"/>
<proteinExistence type="predicted"/>
<dbReference type="PROSITE" id="PS50883">
    <property type="entry name" value="EAL"/>
    <property type="match status" value="1"/>
</dbReference>
<feature type="domain" description="EAL" evidence="1">
    <location>
        <begin position="1"/>
        <end position="100"/>
    </location>
</feature>
<evidence type="ECO:0000313" key="3">
    <source>
        <dbReference type="Proteomes" id="UP000244441"/>
    </source>
</evidence>
<dbReference type="InterPro" id="IPR001633">
    <property type="entry name" value="EAL_dom"/>
</dbReference>